<keyword evidence="1" id="KW-1133">Transmembrane helix</keyword>
<comment type="caution">
    <text evidence="2">The sequence shown here is derived from an EMBL/GenBank/DDBJ whole genome shotgun (WGS) entry which is preliminary data.</text>
</comment>
<protein>
    <submittedName>
        <fullName evidence="2">Uncharacterized protein</fullName>
    </submittedName>
</protein>
<name>A0A402BBJ6_9CHLR</name>
<proteinExistence type="predicted"/>
<dbReference type="Proteomes" id="UP000287171">
    <property type="component" value="Unassembled WGS sequence"/>
</dbReference>
<feature type="transmembrane region" description="Helical" evidence="1">
    <location>
        <begin position="23"/>
        <end position="45"/>
    </location>
</feature>
<organism evidence="2 3">
    <name type="scientific">Dictyobacter alpinus</name>
    <dbReference type="NCBI Taxonomy" id="2014873"/>
    <lineage>
        <taxon>Bacteria</taxon>
        <taxon>Bacillati</taxon>
        <taxon>Chloroflexota</taxon>
        <taxon>Ktedonobacteria</taxon>
        <taxon>Ktedonobacterales</taxon>
        <taxon>Dictyobacteraceae</taxon>
        <taxon>Dictyobacter</taxon>
    </lineage>
</organism>
<evidence type="ECO:0000256" key="1">
    <source>
        <dbReference type="SAM" id="Phobius"/>
    </source>
</evidence>
<sequence length="67" mass="7322">MQARALMGQAAALDEGGAQPPGLPLLLLFIFTLYYAFTEFMYITLKVRLAMIRSANNTSTPMLVGNP</sequence>
<keyword evidence="1" id="KW-0472">Membrane</keyword>
<evidence type="ECO:0000313" key="3">
    <source>
        <dbReference type="Proteomes" id="UP000287171"/>
    </source>
</evidence>
<gene>
    <name evidence="2" type="ORF">KDA_42820</name>
</gene>
<dbReference type="AlphaFoldDB" id="A0A402BBJ6"/>
<accession>A0A402BBJ6</accession>
<dbReference type="EMBL" id="BIFT01000001">
    <property type="protein sequence ID" value="GCE28798.1"/>
    <property type="molecule type" value="Genomic_DNA"/>
</dbReference>
<evidence type="ECO:0000313" key="2">
    <source>
        <dbReference type="EMBL" id="GCE28798.1"/>
    </source>
</evidence>
<reference evidence="3" key="1">
    <citation type="submission" date="2018-12" db="EMBL/GenBank/DDBJ databases">
        <title>Tengunoibacter tsumagoiensis gen. nov., sp. nov., Dictyobacter kobayashii sp. nov., D. alpinus sp. nov., and D. joshuensis sp. nov. and description of Dictyobacteraceae fam. nov. within the order Ktedonobacterales isolated from Tengu-no-mugimeshi.</title>
        <authorList>
            <person name="Wang C.M."/>
            <person name="Zheng Y."/>
            <person name="Sakai Y."/>
            <person name="Toyoda A."/>
            <person name="Minakuchi Y."/>
            <person name="Abe K."/>
            <person name="Yokota A."/>
            <person name="Yabe S."/>
        </authorList>
    </citation>
    <scope>NUCLEOTIDE SEQUENCE [LARGE SCALE GENOMIC DNA]</scope>
    <source>
        <strain evidence="3">Uno16</strain>
    </source>
</reference>
<keyword evidence="1" id="KW-0812">Transmembrane</keyword>
<keyword evidence="3" id="KW-1185">Reference proteome</keyword>